<proteinExistence type="predicted"/>
<accession>F4KT09</accession>
<reference key="2">
    <citation type="submission" date="2011-04" db="EMBL/GenBank/DDBJ databases">
        <title>Complete sequence of chromosome of Haliscomenobacter hydrossis DSM 1100.</title>
        <authorList>
            <consortium name="US DOE Joint Genome Institute (JGI-PGF)"/>
            <person name="Lucas S."/>
            <person name="Han J."/>
            <person name="Lapidus A."/>
            <person name="Bruce D."/>
            <person name="Goodwin L."/>
            <person name="Pitluck S."/>
            <person name="Peters L."/>
            <person name="Kyrpides N."/>
            <person name="Mavromatis K."/>
            <person name="Ivanova N."/>
            <person name="Ovchinnikova G."/>
            <person name="Pagani I."/>
            <person name="Daligault H."/>
            <person name="Detter J.C."/>
            <person name="Han C."/>
            <person name="Land M."/>
            <person name="Hauser L."/>
            <person name="Markowitz V."/>
            <person name="Cheng J.-F."/>
            <person name="Hugenholtz P."/>
            <person name="Woyke T."/>
            <person name="Wu D."/>
            <person name="Verbarg S."/>
            <person name="Frueling A."/>
            <person name="Brambilla E."/>
            <person name="Klenk H.-P."/>
            <person name="Eisen J.A."/>
        </authorList>
    </citation>
    <scope>NUCLEOTIDE SEQUENCE</scope>
    <source>
        <strain>DSM 1100</strain>
    </source>
</reference>
<dbReference type="KEGG" id="hhy:Halhy_2197"/>
<evidence type="ECO:0000313" key="3">
    <source>
        <dbReference type="Proteomes" id="UP000008461"/>
    </source>
</evidence>
<dbReference type="HOGENOM" id="CLU_1018490_0_0_10"/>
<gene>
    <name evidence="2" type="ordered locus">Halhy_2197</name>
</gene>
<dbReference type="EMBL" id="CP002691">
    <property type="protein sequence ID" value="AEE50079.1"/>
    <property type="molecule type" value="Genomic_DNA"/>
</dbReference>
<organism evidence="2 3">
    <name type="scientific">Haliscomenobacter hydrossis (strain ATCC 27775 / DSM 1100 / LMG 10767 / O)</name>
    <dbReference type="NCBI Taxonomy" id="760192"/>
    <lineage>
        <taxon>Bacteria</taxon>
        <taxon>Pseudomonadati</taxon>
        <taxon>Bacteroidota</taxon>
        <taxon>Saprospiria</taxon>
        <taxon>Saprospirales</taxon>
        <taxon>Haliscomenobacteraceae</taxon>
        <taxon>Haliscomenobacter</taxon>
    </lineage>
</organism>
<dbReference type="Proteomes" id="UP000008461">
    <property type="component" value="Chromosome"/>
</dbReference>
<reference evidence="2 3" key="1">
    <citation type="journal article" date="2011" name="Stand. Genomic Sci.">
        <title>Complete genome sequence of Haliscomenobacter hydrossis type strain (O).</title>
        <authorList>
            <consortium name="US DOE Joint Genome Institute (JGI-PGF)"/>
            <person name="Daligault H."/>
            <person name="Lapidus A."/>
            <person name="Zeytun A."/>
            <person name="Nolan M."/>
            <person name="Lucas S."/>
            <person name="Del Rio T.G."/>
            <person name="Tice H."/>
            <person name="Cheng J.F."/>
            <person name="Tapia R."/>
            <person name="Han C."/>
            <person name="Goodwin L."/>
            <person name="Pitluck S."/>
            <person name="Liolios K."/>
            <person name="Pagani I."/>
            <person name="Ivanova N."/>
            <person name="Huntemann M."/>
            <person name="Mavromatis K."/>
            <person name="Mikhailova N."/>
            <person name="Pati A."/>
            <person name="Chen A."/>
            <person name="Palaniappan K."/>
            <person name="Land M."/>
            <person name="Hauser L."/>
            <person name="Brambilla E.M."/>
            <person name="Rohde M."/>
            <person name="Verbarg S."/>
            <person name="Goker M."/>
            <person name="Bristow J."/>
            <person name="Eisen J.A."/>
            <person name="Markowitz V."/>
            <person name="Hugenholtz P."/>
            <person name="Kyrpides N.C."/>
            <person name="Klenk H.P."/>
            <person name="Woyke T."/>
        </authorList>
    </citation>
    <scope>NUCLEOTIDE SEQUENCE [LARGE SCALE GENOMIC DNA]</scope>
    <source>
        <strain evidence="3">ATCC 27775 / DSM 1100 / LMG 10767 / O</strain>
    </source>
</reference>
<name>F4KT09_HALH1</name>
<sequence length="273" mass="32094">MSINDESGPILAFINTSEAKGGLNDPKHHTTEIFKKFNNRTLKRDDFKIYSLKSYFDRNPNPEDPFISNKMKLLKLKMNEFSLTNMLYAPFPLIGLNSIYGSIHLLFEPYKNDPYEIRIDSLFSSLTKIFSNIFDKLYAEIMIETNQLDYTKLQEEACLHPFLLEFDYPKYYLTKINEGRKIINNHKKESTSNEFNLSNIQHLISIGKTDEVLSILEKYSHQKKDQDLNNRLIVIESNFRQIQRDYATGIMSLDEYYTREAKIKWGILTLLNQ</sequence>
<dbReference type="RefSeq" id="WP_013764631.1">
    <property type="nucleotide sequence ID" value="NC_015510.1"/>
</dbReference>
<feature type="domain" description="Effector-associated" evidence="1">
    <location>
        <begin position="197"/>
        <end position="273"/>
    </location>
</feature>
<keyword evidence="3" id="KW-1185">Reference proteome</keyword>
<dbReference type="InterPro" id="IPR045439">
    <property type="entry name" value="EAD11"/>
</dbReference>
<evidence type="ECO:0000313" key="2">
    <source>
        <dbReference type="EMBL" id="AEE50079.1"/>
    </source>
</evidence>
<evidence type="ECO:0000259" key="1">
    <source>
        <dbReference type="Pfam" id="PF19964"/>
    </source>
</evidence>
<dbReference type="Pfam" id="PF19964">
    <property type="entry name" value="EAD11"/>
    <property type="match status" value="1"/>
</dbReference>
<protein>
    <recommendedName>
        <fullName evidence="1">Effector-associated domain-containing protein</fullName>
    </recommendedName>
</protein>
<dbReference type="AlphaFoldDB" id="F4KT09"/>